<protein>
    <submittedName>
        <fullName evidence="1">Uncharacterized protein</fullName>
    </submittedName>
</protein>
<gene>
    <name evidence="1" type="ORF">VTL71DRAFT_9925</name>
</gene>
<comment type="caution">
    <text evidence="1">The sequence shown here is derived from an EMBL/GenBank/DDBJ whole genome shotgun (WGS) entry which is preliminary data.</text>
</comment>
<accession>A0ABR4BQW9</accession>
<proteinExistence type="predicted"/>
<reference evidence="1 2" key="1">
    <citation type="journal article" date="2024" name="Commun. Biol.">
        <title>Comparative genomic analysis of thermophilic fungi reveals convergent evolutionary adaptations and gene losses.</title>
        <authorList>
            <person name="Steindorff A.S."/>
            <person name="Aguilar-Pontes M.V."/>
            <person name="Robinson A.J."/>
            <person name="Andreopoulos B."/>
            <person name="LaButti K."/>
            <person name="Kuo A."/>
            <person name="Mondo S."/>
            <person name="Riley R."/>
            <person name="Otillar R."/>
            <person name="Haridas S."/>
            <person name="Lipzen A."/>
            <person name="Grimwood J."/>
            <person name="Schmutz J."/>
            <person name="Clum A."/>
            <person name="Reid I.D."/>
            <person name="Moisan M.C."/>
            <person name="Butler G."/>
            <person name="Nguyen T.T.M."/>
            <person name="Dewar K."/>
            <person name="Conant G."/>
            <person name="Drula E."/>
            <person name="Henrissat B."/>
            <person name="Hansel C."/>
            <person name="Singer S."/>
            <person name="Hutchinson M.I."/>
            <person name="de Vries R.P."/>
            <person name="Natvig D.O."/>
            <person name="Powell A.J."/>
            <person name="Tsang A."/>
            <person name="Grigoriev I.V."/>
        </authorList>
    </citation>
    <scope>NUCLEOTIDE SEQUENCE [LARGE SCALE GENOMIC DNA]</scope>
    <source>
        <strain evidence="1 2">CBS 494.80</strain>
    </source>
</reference>
<sequence>MSNKSGRWVCPVIVSIIDLQACNGPLWAPYAQHYWPTEPSRPLLEDYGITALLCCASQIIGLALLSYRSLFSVFVYSASPGIQASCQVTVCDRSTLRFELTAWMFVGYLFEREMFRIGRKEEMKRVYDKSFRLYDRYGGVNKNYRHKVPILWTLFLKRINNGIDQHAAALA</sequence>
<evidence type="ECO:0000313" key="1">
    <source>
        <dbReference type="EMBL" id="KAL2060103.1"/>
    </source>
</evidence>
<dbReference type="Proteomes" id="UP001595075">
    <property type="component" value="Unassembled WGS sequence"/>
</dbReference>
<keyword evidence="2" id="KW-1185">Reference proteome</keyword>
<name>A0ABR4BQW9_9HELO</name>
<dbReference type="EMBL" id="JAZHXI010000024">
    <property type="protein sequence ID" value="KAL2060103.1"/>
    <property type="molecule type" value="Genomic_DNA"/>
</dbReference>
<organism evidence="1 2">
    <name type="scientific">Oculimacula yallundae</name>
    <dbReference type="NCBI Taxonomy" id="86028"/>
    <lineage>
        <taxon>Eukaryota</taxon>
        <taxon>Fungi</taxon>
        <taxon>Dikarya</taxon>
        <taxon>Ascomycota</taxon>
        <taxon>Pezizomycotina</taxon>
        <taxon>Leotiomycetes</taxon>
        <taxon>Helotiales</taxon>
        <taxon>Ploettnerulaceae</taxon>
        <taxon>Oculimacula</taxon>
    </lineage>
</organism>
<evidence type="ECO:0000313" key="2">
    <source>
        <dbReference type="Proteomes" id="UP001595075"/>
    </source>
</evidence>